<dbReference type="Proteomes" id="UP000321080">
    <property type="component" value="Unassembled WGS sequence"/>
</dbReference>
<evidence type="ECO:0000256" key="1">
    <source>
        <dbReference type="SAM" id="SignalP"/>
    </source>
</evidence>
<name>A0A5C7GKP4_9FLAO</name>
<evidence type="ECO:0000313" key="2">
    <source>
        <dbReference type="EMBL" id="TXG38785.1"/>
    </source>
</evidence>
<dbReference type="EMBL" id="VRKQ01000008">
    <property type="protein sequence ID" value="TXG38785.1"/>
    <property type="molecule type" value="Genomic_DNA"/>
</dbReference>
<feature type="chain" id="PRO_5022951807" description="DUF1735 domain-containing protein" evidence="1">
    <location>
        <begin position="22"/>
        <end position="187"/>
    </location>
</feature>
<dbReference type="OrthoDB" id="1448832at2"/>
<reference evidence="2 3" key="1">
    <citation type="submission" date="2019-08" db="EMBL/GenBank/DDBJ databases">
        <title>Seonamhaeicola sediminis sp. nov., isolated from marine sediment.</title>
        <authorList>
            <person name="Cao W.R."/>
        </authorList>
    </citation>
    <scope>NUCLEOTIDE SEQUENCE [LARGE SCALE GENOMIC DNA]</scope>
    <source>
        <strain evidence="2 3">1505</strain>
    </source>
</reference>
<feature type="signal peptide" evidence="1">
    <location>
        <begin position="1"/>
        <end position="21"/>
    </location>
</feature>
<accession>A0A5C7GKP4</accession>
<keyword evidence="3" id="KW-1185">Reference proteome</keyword>
<proteinExistence type="predicted"/>
<evidence type="ECO:0000313" key="3">
    <source>
        <dbReference type="Proteomes" id="UP000321080"/>
    </source>
</evidence>
<dbReference type="RefSeq" id="WP_147766274.1">
    <property type="nucleotide sequence ID" value="NZ_VRKQ01000008.1"/>
</dbReference>
<comment type="caution">
    <text evidence="2">The sequence shown here is derived from an EMBL/GenBank/DDBJ whole genome shotgun (WGS) entry which is preliminary data.</text>
</comment>
<protein>
    <recommendedName>
        <fullName evidence="4">DUF1735 domain-containing protein</fullName>
    </recommendedName>
</protein>
<gene>
    <name evidence="2" type="ORF">FUA22_02555</name>
</gene>
<keyword evidence="1" id="KW-0732">Signal</keyword>
<evidence type="ECO:0008006" key="4">
    <source>
        <dbReference type="Google" id="ProtNLM"/>
    </source>
</evidence>
<organism evidence="2 3">
    <name type="scientific">Seonamhaeicola maritimus</name>
    <dbReference type="NCBI Taxonomy" id="2591822"/>
    <lineage>
        <taxon>Bacteria</taxon>
        <taxon>Pseudomonadati</taxon>
        <taxon>Bacteroidota</taxon>
        <taxon>Flavobacteriia</taxon>
        <taxon>Flavobacteriales</taxon>
        <taxon>Flavobacteriaceae</taxon>
    </lineage>
</organism>
<dbReference type="PROSITE" id="PS51257">
    <property type="entry name" value="PROKAR_LIPOPROTEIN"/>
    <property type="match status" value="1"/>
</dbReference>
<dbReference type="AlphaFoldDB" id="A0A5C7GKP4"/>
<sequence length="187" mass="21084">MKKKILCVCLISVIYSLVFSACTKDVDFNQINDFEVSPVVESSLIFLNEPANKFYNNGVELTTFQDSVAIKIFKDKFIKDHLVKAELVFETSNSIDRGFNLRVDFLTDTNTLQHTFNFSVPASPTNSVLIYNYTEVFEGNELLSLLATEKLLFTLNLQPGEAINESTLGSIQLKSKGIFYLNIDNTL</sequence>